<evidence type="ECO:0000259" key="3">
    <source>
        <dbReference type="SMART" id="SM00701"/>
    </source>
</evidence>
<dbReference type="Gene3D" id="3.40.80.10">
    <property type="entry name" value="Peptidoglycan recognition protein-like"/>
    <property type="match status" value="1"/>
</dbReference>
<dbReference type="GO" id="GO:0009253">
    <property type="term" value="P:peptidoglycan catabolic process"/>
    <property type="evidence" value="ECO:0007669"/>
    <property type="project" value="InterPro"/>
</dbReference>
<dbReference type="SMART" id="SM00701">
    <property type="entry name" value="PGRP"/>
    <property type="match status" value="1"/>
</dbReference>
<dbReference type="InterPro" id="IPR036505">
    <property type="entry name" value="Amidase/PGRP_sf"/>
</dbReference>
<gene>
    <name evidence="4" type="ORF">FQB35_10715</name>
</gene>
<protein>
    <recommendedName>
        <fullName evidence="3">Peptidoglycan recognition protein family domain-containing protein</fullName>
    </recommendedName>
</protein>
<dbReference type="Proteomes" id="UP000324646">
    <property type="component" value="Chromosome"/>
</dbReference>
<dbReference type="GO" id="GO:0008745">
    <property type="term" value="F:N-acetylmuramoyl-L-alanine amidase activity"/>
    <property type="evidence" value="ECO:0007669"/>
    <property type="project" value="InterPro"/>
</dbReference>
<evidence type="ECO:0000256" key="2">
    <source>
        <dbReference type="SAM" id="Coils"/>
    </source>
</evidence>
<dbReference type="AlphaFoldDB" id="A0A5C0SFS7"/>
<keyword evidence="5" id="KW-1185">Reference proteome</keyword>
<organism evidence="4 5">
    <name type="scientific">Crassaminicella thermophila</name>
    <dbReference type="NCBI Taxonomy" id="2599308"/>
    <lineage>
        <taxon>Bacteria</taxon>
        <taxon>Bacillati</taxon>
        <taxon>Bacillota</taxon>
        <taxon>Clostridia</taxon>
        <taxon>Eubacteriales</taxon>
        <taxon>Clostridiaceae</taxon>
        <taxon>Crassaminicella</taxon>
    </lineage>
</organism>
<feature type="coiled-coil region" evidence="2">
    <location>
        <begin position="370"/>
        <end position="411"/>
    </location>
</feature>
<evidence type="ECO:0000313" key="4">
    <source>
        <dbReference type="EMBL" id="QEK12762.1"/>
    </source>
</evidence>
<dbReference type="SUPFAM" id="SSF55846">
    <property type="entry name" value="N-acetylmuramoyl-L-alanine amidase-like"/>
    <property type="match status" value="1"/>
</dbReference>
<dbReference type="InterPro" id="IPR002502">
    <property type="entry name" value="Amidase_domain"/>
</dbReference>
<evidence type="ECO:0000256" key="1">
    <source>
        <dbReference type="ARBA" id="ARBA00007553"/>
    </source>
</evidence>
<reference evidence="4 5" key="1">
    <citation type="submission" date="2019-07" db="EMBL/GenBank/DDBJ databases">
        <title>Complete genome of Crassaminicella thermophila SY095.</title>
        <authorList>
            <person name="Li X."/>
        </authorList>
    </citation>
    <scope>NUCLEOTIDE SEQUENCE [LARGE SCALE GENOMIC DNA]</scope>
    <source>
        <strain evidence="4 5">SY095</strain>
    </source>
</reference>
<dbReference type="CDD" id="cd06583">
    <property type="entry name" value="PGRP"/>
    <property type="match status" value="1"/>
</dbReference>
<accession>A0A5C0SFS7</accession>
<feature type="domain" description="Peptidoglycan recognition protein family" evidence="3">
    <location>
        <begin position="53"/>
        <end position="173"/>
    </location>
</feature>
<dbReference type="Pfam" id="PF01832">
    <property type="entry name" value="Glucosaminidase"/>
    <property type="match status" value="1"/>
</dbReference>
<dbReference type="PANTHER" id="PTHR11022">
    <property type="entry name" value="PEPTIDOGLYCAN RECOGNITION PROTEIN"/>
    <property type="match status" value="1"/>
</dbReference>
<comment type="similarity">
    <text evidence="1">Belongs to the N-acetylmuramoyl-L-alanine amidase 2 family.</text>
</comment>
<evidence type="ECO:0000313" key="5">
    <source>
        <dbReference type="Proteomes" id="UP000324646"/>
    </source>
</evidence>
<keyword evidence="2" id="KW-0175">Coiled coil</keyword>
<dbReference type="EMBL" id="CP042243">
    <property type="protein sequence ID" value="QEK12762.1"/>
    <property type="molecule type" value="Genomic_DNA"/>
</dbReference>
<dbReference type="PANTHER" id="PTHR11022:SF41">
    <property type="entry name" value="PEPTIDOGLYCAN-RECOGNITION PROTEIN LC-RELATED"/>
    <property type="match status" value="1"/>
</dbReference>
<dbReference type="GO" id="GO:0004040">
    <property type="term" value="F:amidase activity"/>
    <property type="evidence" value="ECO:0007669"/>
    <property type="project" value="InterPro"/>
</dbReference>
<sequence length="413" mass="47329">MDELEEKDIKTISFFHFLHIYLAGGEKMRRFHSYTVESYLQYLKKLNITRRITEIHLHHTWKPTKRTYILASDKEKVIYGMWRYHTKTLKWRDIGQHVTVSPDGLIWDGRDINIIPASILGHNNYAFAIEMIGNFDKGEEKLEGIQLCAVKKLIEGLFEIFHTDQLIFHREYSHKTCPGSSLTKDIFIKKPQNKVKILGEAIATKEQMKKYMLLINPLPNIQCTPDQIVTYYLNEGAIEGVRGDVAFAQALLETGFFRFGGIVLPNQNNYAGLGAIKKGMAASFPSPRIGVKAHIQHLKGYASKEPPIRPIVDPRYTVLEDIGLIGSCIYVTDLNGKWAIPGNGYGEKILKILKKIISLPTQEDSADIWNKAILEENKKLKEENNKLKDKIKQYEVLLNTLIKEIENFLKTDV</sequence>
<dbReference type="OrthoDB" id="9763643at2"/>
<dbReference type="KEGG" id="crs:FQB35_10715"/>
<dbReference type="InterPro" id="IPR015510">
    <property type="entry name" value="PGRP"/>
</dbReference>
<dbReference type="InterPro" id="IPR006619">
    <property type="entry name" value="PGRP_domain_met/bac"/>
</dbReference>
<proteinExistence type="inferred from homology"/>
<dbReference type="GO" id="GO:0008270">
    <property type="term" value="F:zinc ion binding"/>
    <property type="evidence" value="ECO:0007669"/>
    <property type="project" value="InterPro"/>
</dbReference>
<dbReference type="Pfam" id="PF01510">
    <property type="entry name" value="Amidase_2"/>
    <property type="match status" value="1"/>
</dbReference>
<name>A0A5C0SFS7_CRATE</name>
<dbReference type="InterPro" id="IPR002901">
    <property type="entry name" value="MGlyc_endo_b_GlcNAc-like_dom"/>
</dbReference>